<comment type="caution">
    <text evidence="6">The sequence shown here is derived from an EMBL/GenBank/DDBJ whole genome shotgun (WGS) entry which is preliminary data.</text>
</comment>
<dbReference type="PANTHER" id="PTHR34105">
    <property type="entry name" value="PROLINE-, GLUTAMIC ACID- AND LEUCINE-RICH PROTEIN 1"/>
    <property type="match status" value="1"/>
</dbReference>
<dbReference type="RefSeq" id="XP_067820463.1">
    <property type="nucleotide sequence ID" value="XM_067962325.1"/>
</dbReference>
<evidence type="ECO:0000256" key="1">
    <source>
        <dbReference type="ARBA" id="ARBA00004123"/>
    </source>
</evidence>
<dbReference type="Pfam" id="PF08167">
    <property type="entry name" value="RIX1"/>
    <property type="match status" value="1"/>
</dbReference>
<gene>
    <name evidence="6" type="ORF">CCR75_004238</name>
</gene>
<evidence type="ECO:0000313" key="6">
    <source>
        <dbReference type="EMBL" id="TDH70964.1"/>
    </source>
</evidence>
<evidence type="ECO:0000313" key="7">
    <source>
        <dbReference type="Proteomes" id="UP000294530"/>
    </source>
</evidence>
<keyword evidence="3" id="KW-0539">Nucleus</keyword>
<evidence type="ECO:0000259" key="5">
    <source>
        <dbReference type="Pfam" id="PF08167"/>
    </source>
</evidence>
<dbReference type="Proteomes" id="UP000294530">
    <property type="component" value="Unassembled WGS sequence"/>
</dbReference>
<protein>
    <recommendedName>
        <fullName evidence="5">Pre-rRNA-processing protein RIX1 N-terminal domain-containing protein</fullName>
    </recommendedName>
</protein>
<evidence type="ECO:0000256" key="2">
    <source>
        <dbReference type="ARBA" id="ARBA00010511"/>
    </source>
</evidence>
<dbReference type="AlphaFoldDB" id="A0A976IGN2"/>
<dbReference type="EMBL" id="SHOA02000001">
    <property type="protein sequence ID" value="TDH70964.1"/>
    <property type="molecule type" value="Genomic_DNA"/>
</dbReference>
<keyword evidence="7" id="KW-1185">Reference proteome</keyword>
<feature type="compositionally biased region" description="Acidic residues" evidence="4">
    <location>
        <begin position="703"/>
        <end position="712"/>
    </location>
</feature>
<sequence>MTSIEEVALARNLLSSVLAIALPSGLPTNVAALKAFSIQQKTLCDAFERHNVFGIVTDGKALMKWQTRLLDLVNGLAPARRIGWELFSFTMRQSPFERLESLCPTLLEHAVKAFKRHQSNKSEDEDTVETTSAVCNVVQVLVQHINRMNPETRREALDLLSKLLPPLVTRIASKNQQSPAFLAPFELLQTVLIVSPTSVRHHIHKIETACITALFSKSTSNDMLLSITNCFALLSNASASPQLVWTQMAHNALKRAHEHLDVFAGKSPATLTMELETDTKLWPPDVQNSKLPLYQRAENTLVLMKRALVFLQELLRCSTSFESHHLISEREIQQVLLPILHFSRRAIGIQAHEVGRHTGVSEDGVRLPLSVVYAMLPRVHVQGLDLLSILMESAGLCALRHASKITRVLLVALESSKNDDDLTALAHTIAVCVRSLGASTVEKLGVPLLHALIGRCKHSLEQTTRKGGNVMPVAPTTSLKDVKHKNMKSKKRKRQAAAVATIAALNGSHLSASQAPFVSRRDEKVMAQTLNAGLLAIAACISVYGSLLPQHCRHEASELILRASTCRYVNWNLVNEGMDAVTVALLSDAVTANEFGAHGTNLLQGLHSWQRRRRSSVASSVMQLVALNVGEALLHPRGPPMVITIQQEGTKDLDTSSYKSTSKLEFKTRLNYEEALDWEEMPKVDQECKMERNQALNEVGAVTEEEDEDDDIPATFSNRIDKEEIRMNQDDTTDQKEDLTTTWNEKKVATVDSDEEDDFPDIVIDDNDSSL</sequence>
<reference evidence="6 7" key="1">
    <citation type="journal article" date="2021" name="Genome Biol.">
        <title>AFLAP: assembly-free linkage analysis pipeline using k-mers from genome sequencing data.</title>
        <authorList>
            <person name="Fletcher K."/>
            <person name="Zhang L."/>
            <person name="Gil J."/>
            <person name="Han R."/>
            <person name="Cavanaugh K."/>
            <person name="Michelmore R."/>
        </authorList>
    </citation>
    <scope>NUCLEOTIDE SEQUENCE [LARGE SCALE GENOMIC DNA]</scope>
    <source>
        <strain evidence="6 7">SF5</strain>
    </source>
</reference>
<evidence type="ECO:0000256" key="4">
    <source>
        <dbReference type="SAM" id="MobiDB-lite"/>
    </source>
</evidence>
<dbReference type="KEGG" id="blac:94347996"/>
<proteinExistence type="inferred from homology"/>
<dbReference type="GeneID" id="94347996"/>
<dbReference type="PANTHER" id="PTHR34105:SF1">
    <property type="entry name" value="PROLINE-, GLUTAMIC ACID- AND LEUCINE-RICH PROTEIN 1"/>
    <property type="match status" value="1"/>
</dbReference>
<feature type="domain" description="Pre-rRNA-processing protein RIX1 N-terminal" evidence="5">
    <location>
        <begin position="14"/>
        <end position="220"/>
    </location>
</feature>
<feature type="compositionally biased region" description="Acidic residues" evidence="4">
    <location>
        <begin position="752"/>
        <end position="771"/>
    </location>
</feature>
<comment type="subcellular location">
    <subcellularLocation>
        <location evidence="1">Nucleus</location>
    </subcellularLocation>
</comment>
<dbReference type="GO" id="GO:0006364">
    <property type="term" value="P:rRNA processing"/>
    <property type="evidence" value="ECO:0007669"/>
    <property type="project" value="TreeGrafter"/>
</dbReference>
<feature type="region of interest" description="Disordered" evidence="4">
    <location>
        <begin position="701"/>
        <end position="771"/>
    </location>
</feature>
<feature type="compositionally biased region" description="Basic and acidic residues" evidence="4">
    <location>
        <begin position="719"/>
        <end position="749"/>
    </location>
</feature>
<dbReference type="GO" id="GO:0005634">
    <property type="term" value="C:nucleus"/>
    <property type="evidence" value="ECO:0007669"/>
    <property type="project" value="UniProtKB-SubCell"/>
</dbReference>
<dbReference type="InterPro" id="IPR016024">
    <property type="entry name" value="ARM-type_fold"/>
</dbReference>
<name>A0A976IGN2_BRELC</name>
<evidence type="ECO:0000256" key="3">
    <source>
        <dbReference type="ARBA" id="ARBA00023242"/>
    </source>
</evidence>
<dbReference type="OrthoDB" id="73962at2759"/>
<comment type="similarity">
    <text evidence="2">Belongs to the RIX1/PELP1 family.</text>
</comment>
<accession>A0A976IGN2</accession>
<dbReference type="InterPro" id="IPR012583">
    <property type="entry name" value="RIX1_N"/>
</dbReference>
<organism evidence="6 7">
    <name type="scientific">Bremia lactucae</name>
    <name type="common">Lettuce downy mildew</name>
    <dbReference type="NCBI Taxonomy" id="4779"/>
    <lineage>
        <taxon>Eukaryota</taxon>
        <taxon>Sar</taxon>
        <taxon>Stramenopiles</taxon>
        <taxon>Oomycota</taxon>
        <taxon>Peronosporomycetes</taxon>
        <taxon>Peronosporales</taxon>
        <taxon>Peronosporaceae</taxon>
        <taxon>Bremia</taxon>
    </lineage>
</organism>
<dbReference type="SUPFAM" id="SSF48371">
    <property type="entry name" value="ARM repeat"/>
    <property type="match status" value="1"/>
</dbReference>